<reference evidence="8 9" key="1">
    <citation type="submission" date="2020-06" db="EMBL/GenBank/DDBJ databases">
        <authorList>
            <person name="Li R."/>
            <person name="Bekaert M."/>
        </authorList>
    </citation>
    <scope>NUCLEOTIDE SEQUENCE [LARGE SCALE GENOMIC DNA]</scope>
    <source>
        <strain evidence="9">wild</strain>
    </source>
</reference>
<dbReference type="InterPro" id="IPR052787">
    <property type="entry name" value="MAVS"/>
</dbReference>
<feature type="domain" description="ZMYM2-like/QRICH1 C-terminal" evidence="6">
    <location>
        <begin position="227"/>
        <end position="382"/>
    </location>
</feature>
<dbReference type="GO" id="GO:0015074">
    <property type="term" value="P:DNA integration"/>
    <property type="evidence" value="ECO:0007669"/>
    <property type="project" value="InterPro"/>
</dbReference>
<evidence type="ECO:0000256" key="4">
    <source>
        <dbReference type="ARBA" id="ARBA00023172"/>
    </source>
</evidence>
<dbReference type="InterPro" id="IPR057926">
    <property type="entry name" value="QRICH1_dom"/>
</dbReference>
<organism evidence="8 9">
    <name type="scientific">Mytilus coruscus</name>
    <name type="common">Sea mussel</name>
    <dbReference type="NCBI Taxonomy" id="42192"/>
    <lineage>
        <taxon>Eukaryota</taxon>
        <taxon>Metazoa</taxon>
        <taxon>Spiralia</taxon>
        <taxon>Lophotrochozoa</taxon>
        <taxon>Mollusca</taxon>
        <taxon>Bivalvia</taxon>
        <taxon>Autobranchia</taxon>
        <taxon>Pteriomorphia</taxon>
        <taxon>Mytilida</taxon>
        <taxon>Mytiloidea</taxon>
        <taxon>Mytilidae</taxon>
        <taxon>Mytilinae</taxon>
        <taxon>Mytilus</taxon>
    </lineage>
</organism>
<keyword evidence="2" id="KW-0597">Phosphoprotein</keyword>
<dbReference type="Pfam" id="PF25561">
    <property type="entry name" value="QRICH1"/>
    <property type="match status" value="1"/>
</dbReference>
<dbReference type="GO" id="GO:0006310">
    <property type="term" value="P:DNA recombination"/>
    <property type="evidence" value="ECO:0007669"/>
    <property type="project" value="UniProtKB-KW"/>
</dbReference>
<keyword evidence="4" id="KW-0233">DNA recombination</keyword>
<dbReference type="Proteomes" id="UP000507470">
    <property type="component" value="Unassembled WGS sequence"/>
</dbReference>
<dbReference type="OrthoDB" id="6141201at2759"/>
<dbReference type="EMBL" id="CACVKT020006795">
    <property type="protein sequence ID" value="CAC5403571.1"/>
    <property type="molecule type" value="Genomic_DNA"/>
</dbReference>
<gene>
    <name evidence="8" type="ORF">MCOR_37449</name>
</gene>
<dbReference type="InterPro" id="IPR011010">
    <property type="entry name" value="DNA_brk_join_enz"/>
</dbReference>
<dbReference type="InterPro" id="IPR013762">
    <property type="entry name" value="Integrase-like_cat_sf"/>
</dbReference>
<evidence type="ECO:0000259" key="7">
    <source>
        <dbReference type="Pfam" id="PF25561"/>
    </source>
</evidence>
<evidence type="ECO:0000256" key="3">
    <source>
        <dbReference type="ARBA" id="ARBA00022843"/>
    </source>
</evidence>
<keyword evidence="3" id="KW-0832">Ubl conjugation</keyword>
<name>A0A6J8D7E2_MYTCO</name>
<keyword evidence="9" id="KW-1185">Reference proteome</keyword>
<sequence>MDLGDEDVFLTQNKFSQAFENEELVEYGFFSHHESLDFLNLSEEETTVEKKDTDVSNHSSKPETDSTSNCSEANGPEYRHKLPVTAEEISNLIVSAIPQSTRGHYKWGYNVFSNWQNERRARPVSDNLPIPVEAITQSITEMEPCIRDTALQYFLAEVKKTDGNDYPSASLYQLFVALQGQIRLSDPSVNLLTQPTYVKCRKVLDSVMKKRSAEGLGAASRRRAEPISSLEENILWERAVIGSDNPPKLLDTMVYLNGIHFALRGGKEHRNLRLNKNPQITGPYIDSELHKRYILYKEDISKTNSGGIKDKKYTPKTVKAYENVEYPGRCIVTLFEKYKRLCPKDEVDAFYFKPLVNYTTDQWFCKVPVGHNILQKTVKRLCTAVGLEGKRTNHSLRASTATRLYQAGVEEQLICETTGHRSNAVRSYKRTANFQQNESSEILYGKKQKTTTCTETKLQSEEEKTSHDTSHQVVNIESVRRESVAEPTTLSFTFNIKL</sequence>
<feature type="compositionally biased region" description="Basic and acidic residues" evidence="5">
    <location>
        <begin position="47"/>
        <end position="64"/>
    </location>
</feature>
<feature type="region of interest" description="Disordered" evidence="5">
    <location>
        <begin position="47"/>
        <end position="77"/>
    </location>
</feature>
<evidence type="ECO:0000313" key="8">
    <source>
        <dbReference type="EMBL" id="CAC5403571.1"/>
    </source>
</evidence>
<proteinExistence type="predicted"/>
<dbReference type="PANTHER" id="PTHR21446:SF12">
    <property type="entry name" value="POTASSIUM CHANNEL TETRAMERIZATION DOMAIN CONTAINING 1"/>
    <property type="match status" value="1"/>
</dbReference>
<keyword evidence="1" id="KW-1017">Isopeptide bond</keyword>
<dbReference type="Gene3D" id="1.10.443.10">
    <property type="entry name" value="Intergrase catalytic core"/>
    <property type="match status" value="1"/>
</dbReference>
<accession>A0A6J8D7E2</accession>
<evidence type="ECO:0000256" key="1">
    <source>
        <dbReference type="ARBA" id="ARBA00022499"/>
    </source>
</evidence>
<evidence type="ECO:0000259" key="6">
    <source>
        <dbReference type="Pfam" id="PF12012"/>
    </source>
</evidence>
<evidence type="ECO:0000256" key="5">
    <source>
        <dbReference type="SAM" id="MobiDB-lite"/>
    </source>
</evidence>
<dbReference type="SUPFAM" id="SSF56349">
    <property type="entry name" value="DNA breaking-rejoining enzymes"/>
    <property type="match status" value="1"/>
</dbReference>
<evidence type="ECO:0000256" key="2">
    <source>
        <dbReference type="ARBA" id="ARBA00022553"/>
    </source>
</evidence>
<evidence type="ECO:0000313" key="9">
    <source>
        <dbReference type="Proteomes" id="UP000507470"/>
    </source>
</evidence>
<dbReference type="Pfam" id="PF12012">
    <property type="entry name" value="DUF3504"/>
    <property type="match status" value="1"/>
</dbReference>
<protein>
    <submittedName>
        <fullName evidence="8">Uncharacterized protein</fullName>
    </submittedName>
</protein>
<dbReference type="GO" id="GO:0003677">
    <property type="term" value="F:DNA binding"/>
    <property type="evidence" value="ECO:0007669"/>
    <property type="project" value="InterPro"/>
</dbReference>
<dbReference type="AlphaFoldDB" id="A0A6J8D7E2"/>
<feature type="domain" description="QRICH1-like" evidence="7">
    <location>
        <begin position="105"/>
        <end position="210"/>
    </location>
</feature>
<dbReference type="PANTHER" id="PTHR21446">
    <property type="entry name" value="DUF3504 DOMAIN-CONTAINING PROTEIN"/>
    <property type="match status" value="1"/>
</dbReference>
<dbReference type="InterPro" id="IPR021893">
    <property type="entry name" value="ZMYM2-like_C"/>
</dbReference>